<sequence length="149" mass="17771">MRCPFCESMRTRVLDSRPINDGRQIRRRRECEQCTKRFTSFEIIEQKPIIVVKKDGSREEFNRQKLIRGLMRAGVKRNVPIETWEEVVDTIEREFQNDVRSEFPSAEVGDRVLEKIKHIDEVAYIRFASVYKEFENTSAFLDELKQLLK</sequence>
<evidence type="ECO:0000256" key="5">
    <source>
        <dbReference type="ARBA" id="ARBA00023015"/>
    </source>
</evidence>
<evidence type="ECO:0000256" key="6">
    <source>
        <dbReference type="ARBA" id="ARBA00023125"/>
    </source>
</evidence>
<dbReference type="OrthoDB" id="9807461at2"/>
<dbReference type="GO" id="GO:0008270">
    <property type="term" value="F:zinc ion binding"/>
    <property type="evidence" value="ECO:0007669"/>
    <property type="project" value="UniProtKB-UniRule"/>
</dbReference>
<dbReference type="PROSITE" id="PS51161">
    <property type="entry name" value="ATP_CONE"/>
    <property type="match status" value="1"/>
</dbReference>
<evidence type="ECO:0000256" key="4">
    <source>
        <dbReference type="ARBA" id="ARBA00022840"/>
    </source>
</evidence>
<keyword evidence="1 8" id="KW-0678">Repressor</keyword>
<dbReference type="PANTHER" id="PTHR30455:SF2">
    <property type="entry name" value="TRANSCRIPTIONAL REPRESSOR NRDR"/>
    <property type="match status" value="1"/>
</dbReference>
<comment type="caution">
    <text evidence="10">The sequence shown here is derived from an EMBL/GenBank/DDBJ whole genome shotgun (WGS) entry which is preliminary data.</text>
</comment>
<dbReference type="InterPro" id="IPR005144">
    <property type="entry name" value="ATP-cone_dom"/>
</dbReference>
<dbReference type="Pfam" id="PF03477">
    <property type="entry name" value="ATP-cone"/>
    <property type="match status" value="1"/>
</dbReference>
<evidence type="ECO:0000256" key="7">
    <source>
        <dbReference type="ARBA" id="ARBA00023163"/>
    </source>
</evidence>
<dbReference type="HAMAP" id="MF_00440">
    <property type="entry name" value="NrdR"/>
    <property type="match status" value="1"/>
</dbReference>
<keyword evidence="3 8" id="KW-0862">Zinc</keyword>
<reference evidence="10 11" key="1">
    <citation type="submission" date="2016-09" db="EMBL/GenBank/DDBJ databases">
        <title>Draft genome sequence for the type strain of Desulfuribacillus alkaliarsenatis AHT28, an obligately anaerobic, sulfidogenic bacterium isolated from Russian soda lake sediments.</title>
        <authorList>
            <person name="Abin C.A."/>
            <person name="Hollibaugh J.T."/>
        </authorList>
    </citation>
    <scope>NUCLEOTIDE SEQUENCE [LARGE SCALE GENOMIC DNA]</scope>
    <source>
        <strain evidence="10 11">AHT28</strain>
    </source>
</reference>
<dbReference type="RefSeq" id="WP_069644418.1">
    <property type="nucleotide sequence ID" value="NZ_MIJE01000036.1"/>
</dbReference>
<evidence type="ECO:0000313" key="11">
    <source>
        <dbReference type="Proteomes" id="UP000094296"/>
    </source>
</evidence>
<evidence type="ECO:0000313" key="10">
    <source>
        <dbReference type="EMBL" id="OEF95605.1"/>
    </source>
</evidence>
<comment type="similarity">
    <text evidence="8">Belongs to the NrdR family.</text>
</comment>
<keyword evidence="6 8" id="KW-0238">DNA-binding</keyword>
<dbReference type="STRING" id="766136.BHF68_12205"/>
<comment type="function">
    <text evidence="8">Negatively regulates transcription of bacterial ribonucleotide reductase nrd genes and operons by binding to NrdR-boxes.</text>
</comment>
<dbReference type="GO" id="GO:0045892">
    <property type="term" value="P:negative regulation of DNA-templated transcription"/>
    <property type="evidence" value="ECO:0007669"/>
    <property type="project" value="UniProtKB-UniRule"/>
</dbReference>
<accession>A0A1E5FYF8</accession>
<feature type="zinc finger region" evidence="8">
    <location>
        <begin position="3"/>
        <end position="34"/>
    </location>
</feature>
<protein>
    <recommendedName>
        <fullName evidence="8">Transcriptional repressor NrdR</fullName>
    </recommendedName>
</protein>
<evidence type="ECO:0000256" key="8">
    <source>
        <dbReference type="HAMAP-Rule" id="MF_00440"/>
    </source>
</evidence>
<keyword evidence="7 8" id="KW-0804">Transcription</keyword>
<dbReference type="Pfam" id="PF22811">
    <property type="entry name" value="Zn_ribbon_NrdR"/>
    <property type="match status" value="1"/>
</dbReference>
<feature type="domain" description="ATP-cone" evidence="9">
    <location>
        <begin position="49"/>
        <end position="139"/>
    </location>
</feature>
<dbReference type="InterPro" id="IPR055173">
    <property type="entry name" value="NrdR-like_N"/>
</dbReference>
<keyword evidence="2 8" id="KW-0547">Nucleotide-binding</keyword>
<keyword evidence="8" id="KW-0863">Zinc-finger</keyword>
<dbReference type="Proteomes" id="UP000094296">
    <property type="component" value="Unassembled WGS sequence"/>
</dbReference>
<proteinExistence type="inferred from homology"/>
<gene>
    <name evidence="8" type="primary">nrdR</name>
    <name evidence="10" type="ORF">BHF68_12205</name>
</gene>
<evidence type="ECO:0000256" key="3">
    <source>
        <dbReference type="ARBA" id="ARBA00022833"/>
    </source>
</evidence>
<dbReference type="GO" id="GO:0003677">
    <property type="term" value="F:DNA binding"/>
    <property type="evidence" value="ECO:0007669"/>
    <property type="project" value="UniProtKB-KW"/>
</dbReference>
<evidence type="ECO:0000256" key="2">
    <source>
        <dbReference type="ARBA" id="ARBA00022741"/>
    </source>
</evidence>
<evidence type="ECO:0000259" key="9">
    <source>
        <dbReference type="PROSITE" id="PS51161"/>
    </source>
</evidence>
<keyword evidence="4 8" id="KW-0067">ATP-binding</keyword>
<dbReference type="AlphaFoldDB" id="A0A1E5FYF8"/>
<dbReference type="EMBL" id="MIJE01000036">
    <property type="protein sequence ID" value="OEF95605.1"/>
    <property type="molecule type" value="Genomic_DNA"/>
</dbReference>
<name>A0A1E5FYF8_9FIRM</name>
<organism evidence="10 11">
    <name type="scientific">Desulfuribacillus alkaliarsenatis</name>
    <dbReference type="NCBI Taxonomy" id="766136"/>
    <lineage>
        <taxon>Bacteria</taxon>
        <taxon>Bacillati</taxon>
        <taxon>Bacillota</taxon>
        <taxon>Desulfuribacillia</taxon>
        <taxon>Desulfuribacillales</taxon>
        <taxon>Desulfuribacillaceae</taxon>
        <taxon>Desulfuribacillus</taxon>
    </lineage>
</organism>
<dbReference type="PANTHER" id="PTHR30455">
    <property type="entry name" value="TRANSCRIPTIONAL REPRESSOR NRDR"/>
    <property type="match status" value="1"/>
</dbReference>
<dbReference type="GO" id="GO:0005524">
    <property type="term" value="F:ATP binding"/>
    <property type="evidence" value="ECO:0007669"/>
    <property type="project" value="UniProtKB-UniRule"/>
</dbReference>
<dbReference type="NCBIfam" id="TIGR00244">
    <property type="entry name" value="transcriptional regulator NrdR"/>
    <property type="match status" value="1"/>
</dbReference>
<comment type="cofactor">
    <cofactor evidence="8">
        <name>Zn(2+)</name>
        <dbReference type="ChEBI" id="CHEBI:29105"/>
    </cofactor>
    <text evidence="8">Binds 1 zinc ion.</text>
</comment>
<keyword evidence="11" id="KW-1185">Reference proteome</keyword>
<dbReference type="InterPro" id="IPR003796">
    <property type="entry name" value="RNR_NrdR-like"/>
</dbReference>
<keyword evidence="8" id="KW-0479">Metal-binding</keyword>
<keyword evidence="5 8" id="KW-0805">Transcription regulation</keyword>
<evidence type="ECO:0000256" key="1">
    <source>
        <dbReference type="ARBA" id="ARBA00022491"/>
    </source>
</evidence>